<dbReference type="InterPro" id="IPR014722">
    <property type="entry name" value="Rib_uL2_dom2"/>
</dbReference>
<dbReference type="InterPro" id="IPR008991">
    <property type="entry name" value="Translation_prot_SH3-like_sf"/>
</dbReference>
<proteinExistence type="predicted"/>
<keyword evidence="2" id="KW-1185">Reference proteome</keyword>
<reference evidence="1" key="1">
    <citation type="journal article" date="2014" name="Int. J. Syst. Evol. Microbiol.">
        <title>Complete genome sequence of Corynebacterium casei LMG S-19264T (=DSM 44701T), isolated from a smear-ripened cheese.</title>
        <authorList>
            <consortium name="US DOE Joint Genome Institute (JGI-PGF)"/>
            <person name="Walter F."/>
            <person name="Albersmeier A."/>
            <person name="Kalinowski J."/>
            <person name="Ruckert C."/>
        </authorList>
    </citation>
    <scope>NUCLEOTIDE SEQUENCE</scope>
    <source>
        <strain evidence="1">CGMCC 1.12360</strain>
    </source>
</reference>
<accession>A0A8J2XFV3</accession>
<sequence>MSEEKAKNTRAKRKAKEGDMIEVVKGLQKGKKGEVVTVRENSVIIQIGKLSETGEPIKTVVNHKNYKIISKKE</sequence>
<dbReference type="GO" id="GO:0003735">
    <property type="term" value="F:structural constituent of ribosome"/>
    <property type="evidence" value="ECO:0007669"/>
    <property type="project" value="InterPro"/>
</dbReference>
<gene>
    <name evidence="1" type="ORF">GCM10010978_26540</name>
</gene>
<organism evidence="1 2">
    <name type="scientific">Compostibacillus humi</name>
    <dbReference type="NCBI Taxonomy" id="1245525"/>
    <lineage>
        <taxon>Bacteria</taxon>
        <taxon>Bacillati</taxon>
        <taxon>Bacillota</taxon>
        <taxon>Bacilli</taxon>
        <taxon>Bacillales</taxon>
        <taxon>Bacillaceae</taxon>
        <taxon>Compostibacillus</taxon>
    </lineage>
</organism>
<dbReference type="Gene3D" id="2.30.30.30">
    <property type="match status" value="1"/>
</dbReference>
<dbReference type="Pfam" id="PF09953">
    <property type="entry name" value="DUF2187"/>
    <property type="match status" value="1"/>
</dbReference>
<evidence type="ECO:0000313" key="1">
    <source>
        <dbReference type="EMBL" id="GFZ85055.1"/>
    </source>
</evidence>
<dbReference type="SUPFAM" id="SSF50104">
    <property type="entry name" value="Translation proteins SH3-like domain"/>
    <property type="match status" value="1"/>
</dbReference>
<protein>
    <recommendedName>
        <fullName evidence="3">DUF2187 domain-containing protein</fullName>
    </recommendedName>
</protein>
<dbReference type="RefSeq" id="WP_188392904.1">
    <property type="nucleotide sequence ID" value="NZ_BMEV01000060.1"/>
</dbReference>
<dbReference type="AlphaFoldDB" id="A0A8J2XFV3"/>
<dbReference type="PROSITE" id="PS01108">
    <property type="entry name" value="RIBOSOMAL_L24"/>
    <property type="match status" value="1"/>
</dbReference>
<dbReference type="Proteomes" id="UP000602050">
    <property type="component" value="Unassembled WGS sequence"/>
</dbReference>
<dbReference type="GO" id="GO:0005840">
    <property type="term" value="C:ribosome"/>
    <property type="evidence" value="ECO:0007669"/>
    <property type="project" value="InterPro"/>
</dbReference>
<evidence type="ECO:0008006" key="3">
    <source>
        <dbReference type="Google" id="ProtNLM"/>
    </source>
</evidence>
<comment type="caution">
    <text evidence="1">The sequence shown here is derived from an EMBL/GenBank/DDBJ whole genome shotgun (WGS) entry which is preliminary data.</text>
</comment>
<reference evidence="1" key="2">
    <citation type="submission" date="2020-09" db="EMBL/GenBank/DDBJ databases">
        <authorList>
            <person name="Sun Q."/>
            <person name="Zhou Y."/>
        </authorList>
    </citation>
    <scope>NUCLEOTIDE SEQUENCE</scope>
    <source>
        <strain evidence="1">CGMCC 1.12360</strain>
    </source>
</reference>
<dbReference type="InterPro" id="IPR018690">
    <property type="entry name" value="DUF2187"/>
</dbReference>
<evidence type="ECO:0000313" key="2">
    <source>
        <dbReference type="Proteomes" id="UP000602050"/>
    </source>
</evidence>
<name>A0A8J2XFV3_9BACI</name>
<dbReference type="EMBL" id="BMEV01000060">
    <property type="protein sequence ID" value="GFZ85055.1"/>
    <property type="molecule type" value="Genomic_DNA"/>
</dbReference>
<dbReference type="GO" id="GO:0006412">
    <property type="term" value="P:translation"/>
    <property type="evidence" value="ECO:0007669"/>
    <property type="project" value="InterPro"/>
</dbReference>
<dbReference type="InterPro" id="IPR005825">
    <property type="entry name" value="Ribosomal_uL24_CS"/>
</dbReference>